<dbReference type="InterPro" id="IPR006860">
    <property type="entry name" value="FecR"/>
</dbReference>
<evidence type="ECO:0000313" key="7">
    <source>
        <dbReference type="Proteomes" id="UP001302374"/>
    </source>
</evidence>
<dbReference type="Pfam" id="PF16344">
    <property type="entry name" value="FecR_C"/>
    <property type="match status" value="1"/>
</dbReference>
<dbReference type="FunFam" id="2.60.120.1440:FF:000001">
    <property type="entry name" value="Putative anti-sigma factor"/>
    <property type="match status" value="1"/>
</dbReference>
<evidence type="ECO:0000313" key="4">
    <source>
        <dbReference type="EMBL" id="NJC20176.1"/>
    </source>
</evidence>
<keyword evidence="1" id="KW-1133">Transmembrane helix</keyword>
<dbReference type="Gene3D" id="3.55.50.30">
    <property type="match status" value="1"/>
</dbReference>
<feature type="domain" description="Protein FecR C-terminal" evidence="3">
    <location>
        <begin position="319"/>
        <end position="387"/>
    </location>
</feature>
<dbReference type="AlphaFoldDB" id="A0A7X5YHU3"/>
<name>A0A7X5YHU3_9BACT</name>
<keyword evidence="7" id="KW-1185">Reference proteome</keyword>
<proteinExistence type="predicted"/>
<sequence length="390" mass="45781">MEKNKYINWDLLVRHMSGELSKEEEIVFKNWIKVDEKHRKYYERMVEEWNRETLYERDLPRILSNFDLLLETQRKKRKLVIRKRVISWSVAAALIIGFGTLLLLSRQQSEMLTVASSVVITPGESKAYLVMYDGTNIQLDKTTDSSNLIVGSTKIRNNKGTVTFIDNDKLSQQMEYNTLVIPRNGEYHIVLNDGTEVWLNAESKLKFPTDFKGDERRVFLSGEAYFKVSYDNSHPFIVETDLGNIKVYGTEFNVRRYTDEQTVRTTLVNGSVGFQSKESVTENYVKIEPGYQISYERGEDVVVKKVKVANEIAWHKQLFCFERCTLEEIMKDVARWYDVKVTFDNENLKGLSFTCTLDRYDEIEKLLRFFEEVYNIEFKIEGKHITVMEQ</sequence>
<reference evidence="4 6" key="2">
    <citation type="submission" date="2020-03" db="EMBL/GenBank/DDBJ databases">
        <title>Genomic Encyclopedia of Type Strains, Phase IV (KMG-IV): sequencing the most valuable type-strain genomes for metagenomic binning, comparative biology and taxonomic classification.</title>
        <authorList>
            <person name="Goeker M."/>
        </authorList>
    </citation>
    <scope>NUCLEOTIDE SEQUENCE [LARGE SCALE GENOMIC DNA]</scope>
    <source>
        <strain evidence="4 6">DSM 105722</strain>
    </source>
</reference>
<organism evidence="4 6">
    <name type="scientific">Butyricimonas paravirosa</name>
    <dbReference type="NCBI Taxonomy" id="1472417"/>
    <lineage>
        <taxon>Bacteria</taxon>
        <taxon>Pseudomonadati</taxon>
        <taxon>Bacteroidota</taxon>
        <taxon>Bacteroidia</taxon>
        <taxon>Bacteroidales</taxon>
        <taxon>Odoribacteraceae</taxon>
        <taxon>Butyricimonas</taxon>
    </lineage>
</organism>
<accession>A0A7X5YHU3</accession>
<evidence type="ECO:0000256" key="1">
    <source>
        <dbReference type="SAM" id="Phobius"/>
    </source>
</evidence>
<dbReference type="RefSeq" id="WP_118305164.1">
    <property type="nucleotide sequence ID" value="NZ_BMPA01000014.1"/>
</dbReference>
<protein>
    <submittedName>
        <fullName evidence="5">DUF4974 domain-containing protein</fullName>
    </submittedName>
    <submittedName>
        <fullName evidence="4">Ferric-dicitrate binding protein FerR (Iron transport regulator)</fullName>
    </submittedName>
</protein>
<dbReference type="PANTHER" id="PTHR30273">
    <property type="entry name" value="PERIPLASMIC SIGNAL SENSOR AND SIGMA FACTOR ACTIVATOR FECR-RELATED"/>
    <property type="match status" value="1"/>
</dbReference>
<dbReference type="GeneID" id="86891407"/>
<dbReference type="InterPro" id="IPR012373">
    <property type="entry name" value="Ferrdict_sens_TM"/>
</dbReference>
<feature type="transmembrane region" description="Helical" evidence="1">
    <location>
        <begin position="85"/>
        <end position="104"/>
    </location>
</feature>
<feature type="domain" description="FecR protein" evidence="2">
    <location>
        <begin position="180"/>
        <end position="272"/>
    </location>
</feature>
<gene>
    <name evidence="5" type="ORF">F1644_08915</name>
    <name evidence="4" type="ORF">GGR15_003819</name>
</gene>
<dbReference type="PANTHER" id="PTHR30273:SF2">
    <property type="entry name" value="PROTEIN FECR"/>
    <property type="match status" value="1"/>
</dbReference>
<dbReference type="Pfam" id="PF04773">
    <property type="entry name" value="FecR"/>
    <property type="match status" value="1"/>
</dbReference>
<dbReference type="InterPro" id="IPR032508">
    <property type="entry name" value="FecR_C"/>
</dbReference>
<dbReference type="Proteomes" id="UP000576368">
    <property type="component" value="Unassembled WGS sequence"/>
</dbReference>
<keyword evidence="1" id="KW-0812">Transmembrane</keyword>
<evidence type="ECO:0000259" key="2">
    <source>
        <dbReference type="Pfam" id="PF04773"/>
    </source>
</evidence>
<dbReference type="EMBL" id="CP043839">
    <property type="protein sequence ID" value="WOF12376.1"/>
    <property type="molecule type" value="Genomic_DNA"/>
</dbReference>
<dbReference type="Gene3D" id="2.60.120.1440">
    <property type="match status" value="1"/>
</dbReference>
<keyword evidence="1" id="KW-0472">Membrane</keyword>
<evidence type="ECO:0000259" key="3">
    <source>
        <dbReference type="Pfam" id="PF16344"/>
    </source>
</evidence>
<dbReference type="Proteomes" id="UP001302374">
    <property type="component" value="Chromosome"/>
</dbReference>
<evidence type="ECO:0000313" key="6">
    <source>
        <dbReference type="Proteomes" id="UP000576368"/>
    </source>
</evidence>
<evidence type="ECO:0000313" key="5">
    <source>
        <dbReference type="EMBL" id="WOF12376.1"/>
    </source>
</evidence>
<reference evidence="5 7" key="1">
    <citation type="submission" date="2019-09" db="EMBL/GenBank/DDBJ databases">
        <title>Butyricimonas paravirosa DSM 105722 (=214-4 = JCM 18677 = CCUG 65563).</title>
        <authorList>
            <person name="Le Roy T."/>
            <person name="Cani P.D."/>
        </authorList>
    </citation>
    <scope>NUCLEOTIDE SEQUENCE [LARGE SCALE GENOMIC DNA]</scope>
    <source>
        <strain evidence="5 7">DSM 105722</strain>
    </source>
</reference>
<dbReference type="GO" id="GO:0016989">
    <property type="term" value="F:sigma factor antagonist activity"/>
    <property type="evidence" value="ECO:0007669"/>
    <property type="project" value="TreeGrafter"/>
</dbReference>
<dbReference type="EMBL" id="JAATLI010000015">
    <property type="protein sequence ID" value="NJC20176.1"/>
    <property type="molecule type" value="Genomic_DNA"/>
</dbReference>